<feature type="compositionally biased region" description="Basic residues" evidence="1">
    <location>
        <begin position="51"/>
        <end position="67"/>
    </location>
</feature>
<name>A0ABV7U0X9_9RHOB</name>
<feature type="region of interest" description="Disordered" evidence="1">
    <location>
        <begin position="32"/>
        <end position="67"/>
    </location>
</feature>
<dbReference type="EMBL" id="JBHRXY010000002">
    <property type="protein sequence ID" value="MFC3628581.1"/>
    <property type="molecule type" value="Genomic_DNA"/>
</dbReference>
<evidence type="ECO:0000313" key="3">
    <source>
        <dbReference type="Proteomes" id="UP001595539"/>
    </source>
</evidence>
<evidence type="ECO:0000313" key="2">
    <source>
        <dbReference type="EMBL" id="MFC3628581.1"/>
    </source>
</evidence>
<dbReference type="Proteomes" id="UP001595539">
    <property type="component" value="Unassembled WGS sequence"/>
</dbReference>
<proteinExistence type="predicted"/>
<evidence type="ECO:0000256" key="1">
    <source>
        <dbReference type="SAM" id="MobiDB-lite"/>
    </source>
</evidence>
<accession>A0ABV7U0X9</accession>
<gene>
    <name evidence="2" type="ORF">ACFOM8_03900</name>
</gene>
<comment type="caution">
    <text evidence="2">The sequence shown here is derived from an EMBL/GenBank/DDBJ whole genome shotgun (WGS) entry which is preliminary data.</text>
</comment>
<keyword evidence="3" id="KW-1185">Reference proteome</keyword>
<reference evidence="3" key="1">
    <citation type="journal article" date="2019" name="Int. J. Syst. Evol. Microbiol.">
        <title>The Global Catalogue of Microorganisms (GCM) 10K type strain sequencing project: providing services to taxonomists for standard genome sequencing and annotation.</title>
        <authorList>
            <consortium name="The Broad Institute Genomics Platform"/>
            <consortium name="The Broad Institute Genome Sequencing Center for Infectious Disease"/>
            <person name="Wu L."/>
            <person name="Ma J."/>
        </authorList>
    </citation>
    <scope>NUCLEOTIDE SEQUENCE [LARGE SCALE GENOMIC DNA]</scope>
    <source>
        <strain evidence="3">KCTC 42473</strain>
    </source>
</reference>
<dbReference type="RefSeq" id="WP_377759489.1">
    <property type="nucleotide sequence ID" value="NZ_JBHRXY010000002.1"/>
</dbReference>
<organism evidence="2 3">
    <name type="scientific">Paracoccus angustae</name>
    <dbReference type="NCBI Taxonomy" id="1671480"/>
    <lineage>
        <taxon>Bacteria</taxon>
        <taxon>Pseudomonadati</taxon>
        <taxon>Pseudomonadota</taxon>
        <taxon>Alphaproteobacteria</taxon>
        <taxon>Rhodobacterales</taxon>
        <taxon>Paracoccaceae</taxon>
        <taxon>Paracoccus</taxon>
    </lineage>
</organism>
<sequence>MSLDSIINMLTRMITRRAMAWGINKGIGRIAKSGGKPAKVSAKRARDMRAGVKRARQAARLTRRIGR</sequence>
<protein>
    <submittedName>
        <fullName evidence="2">Uncharacterized protein</fullName>
    </submittedName>
</protein>